<dbReference type="GO" id="GO:0003677">
    <property type="term" value="F:DNA binding"/>
    <property type="evidence" value="ECO:0007669"/>
    <property type="project" value="UniProtKB-KW"/>
</dbReference>
<dbReference type="PROSITE" id="PS50157">
    <property type="entry name" value="ZINC_FINGER_C2H2_2"/>
    <property type="match status" value="12"/>
</dbReference>
<keyword evidence="10" id="KW-1185">Reference proteome</keyword>
<evidence type="ECO:0000259" key="9">
    <source>
        <dbReference type="PROSITE" id="PS50157"/>
    </source>
</evidence>
<evidence type="ECO:0000313" key="10">
    <source>
        <dbReference type="Proteomes" id="UP000515158"/>
    </source>
</evidence>
<feature type="domain" description="C2H2-type" evidence="9">
    <location>
        <begin position="1040"/>
        <end position="1067"/>
    </location>
</feature>
<dbReference type="PROSITE" id="PS00028">
    <property type="entry name" value="ZINC_FINGER_C2H2_1"/>
    <property type="match status" value="14"/>
</dbReference>
<feature type="domain" description="C2H2-type" evidence="9">
    <location>
        <begin position="469"/>
        <end position="497"/>
    </location>
</feature>
<dbReference type="Gene3D" id="3.30.160.60">
    <property type="entry name" value="Classic Zinc Finger"/>
    <property type="match status" value="9"/>
</dbReference>
<dbReference type="InterPro" id="IPR036236">
    <property type="entry name" value="Znf_C2H2_sf"/>
</dbReference>
<reference evidence="11" key="1">
    <citation type="submission" date="2025-08" db="UniProtKB">
        <authorList>
            <consortium name="RefSeq"/>
        </authorList>
    </citation>
    <scope>IDENTIFICATION</scope>
    <source>
        <tissue evidence="11">Total insect</tissue>
    </source>
</reference>
<evidence type="ECO:0000256" key="7">
    <source>
        <dbReference type="ARBA" id="ARBA00023242"/>
    </source>
</evidence>
<dbReference type="GO" id="GO:0008270">
    <property type="term" value="F:zinc ion binding"/>
    <property type="evidence" value="ECO:0007669"/>
    <property type="project" value="UniProtKB-KW"/>
</dbReference>
<feature type="domain" description="C2H2-type" evidence="9">
    <location>
        <begin position="1096"/>
        <end position="1123"/>
    </location>
</feature>
<keyword evidence="5" id="KW-0862">Zinc</keyword>
<evidence type="ECO:0000256" key="5">
    <source>
        <dbReference type="ARBA" id="ARBA00022833"/>
    </source>
</evidence>
<keyword evidence="7" id="KW-0539">Nucleus</keyword>
<dbReference type="SMART" id="SM00355">
    <property type="entry name" value="ZnF_C2H2"/>
    <property type="match status" value="16"/>
</dbReference>
<dbReference type="InterPro" id="IPR050331">
    <property type="entry name" value="Zinc_finger"/>
</dbReference>
<name>A0A6P8Y2R5_THRPL</name>
<dbReference type="PANTHER" id="PTHR16515:SF49">
    <property type="entry name" value="GASTRULA ZINC FINGER PROTEIN XLCGF49.1-LIKE-RELATED"/>
    <property type="match status" value="1"/>
</dbReference>
<feature type="domain" description="C2H2-type" evidence="9">
    <location>
        <begin position="984"/>
        <end position="1011"/>
    </location>
</feature>
<dbReference type="InParanoid" id="A0A6P8Y2R5"/>
<feature type="domain" description="C2H2-type" evidence="9">
    <location>
        <begin position="440"/>
        <end position="468"/>
    </location>
</feature>
<dbReference type="GeneID" id="117639064"/>
<proteinExistence type="predicted"/>
<dbReference type="AlphaFoldDB" id="A0A6P8Y2R5"/>
<feature type="domain" description="C2H2-type" evidence="9">
    <location>
        <begin position="498"/>
        <end position="526"/>
    </location>
</feature>
<dbReference type="KEGG" id="tpal:117639064"/>
<dbReference type="Proteomes" id="UP000515158">
    <property type="component" value="Unplaced"/>
</dbReference>
<dbReference type="FunFam" id="3.30.160.60:FF:000110">
    <property type="entry name" value="Zinc finger protein-like"/>
    <property type="match status" value="1"/>
</dbReference>
<keyword evidence="2" id="KW-0479">Metal-binding</keyword>
<evidence type="ECO:0000256" key="2">
    <source>
        <dbReference type="ARBA" id="ARBA00022723"/>
    </source>
</evidence>
<keyword evidence="4 8" id="KW-0863">Zinc-finger</keyword>
<evidence type="ECO:0000256" key="8">
    <source>
        <dbReference type="PROSITE-ProRule" id="PRU00042"/>
    </source>
</evidence>
<feature type="domain" description="C2H2-type" evidence="9">
    <location>
        <begin position="379"/>
        <end position="401"/>
    </location>
</feature>
<comment type="subcellular location">
    <subcellularLocation>
        <location evidence="1">Nucleus</location>
    </subcellularLocation>
</comment>
<gene>
    <name evidence="11" type="primary">LOC117639064</name>
</gene>
<keyword evidence="3" id="KW-0677">Repeat</keyword>
<evidence type="ECO:0000256" key="6">
    <source>
        <dbReference type="ARBA" id="ARBA00023125"/>
    </source>
</evidence>
<keyword evidence="6" id="KW-0238">DNA-binding</keyword>
<feature type="domain" description="C2H2-type" evidence="9">
    <location>
        <begin position="353"/>
        <end position="375"/>
    </location>
</feature>
<dbReference type="GO" id="GO:0006355">
    <property type="term" value="P:regulation of DNA-templated transcription"/>
    <property type="evidence" value="ECO:0007669"/>
    <property type="project" value="UniProtKB-ARBA"/>
</dbReference>
<accession>A0A6P8Y2R5</accession>
<evidence type="ECO:0000313" key="11">
    <source>
        <dbReference type="RefSeq" id="XP_034230326.1"/>
    </source>
</evidence>
<evidence type="ECO:0000256" key="3">
    <source>
        <dbReference type="ARBA" id="ARBA00022737"/>
    </source>
</evidence>
<evidence type="ECO:0000256" key="1">
    <source>
        <dbReference type="ARBA" id="ARBA00004123"/>
    </source>
</evidence>
<evidence type="ECO:0000256" key="4">
    <source>
        <dbReference type="ARBA" id="ARBA00022771"/>
    </source>
</evidence>
<dbReference type="InterPro" id="IPR013087">
    <property type="entry name" value="Znf_C2H2_type"/>
</dbReference>
<feature type="domain" description="C2H2-type" evidence="9">
    <location>
        <begin position="412"/>
        <end position="439"/>
    </location>
</feature>
<feature type="domain" description="C2H2-type" evidence="9">
    <location>
        <begin position="1068"/>
        <end position="1096"/>
    </location>
</feature>
<dbReference type="OrthoDB" id="8183180at2759"/>
<dbReference type="RefSeq" id="XP_034230326.1">
    <property type="nucleotide sequence ID" value="XM_034374435.1"/>
</dbReference>
<dbReference type="SUPFAM" id="SSF57667">
    <property type="entry name" value="beta-beta-alpha zinc fingers"/>
    <property type="match status" value="7"/>
</dbReference>
<feature type="domain" description="C2H2-type" evidence="9">
    <location>
        <begin position="137"/>
        <end position="165"/>
    </location>
</feature>
<dbReference type="Pfam" id="PF00096">
    <property type="entry name" value="zf-C2H2"/>
    <property type="match status" value="5"/>
</dbReference>
<dbReference type="PANTHER" id="PTHR16515">
    <property type="entry name" value="PR DOMAIN ZINC FINGER PROTEIN"/>
    <property type="match status" value="1"/>
</dbReference>
<protein>
    <submittedName>
        <fullName evidence="11">Uncharacterized protein LOC117639064 isoform X1</fullName>
    </submittedName>
</protein>
<dbReference type="FunFam" id="3.30.160.60:FF:002343">
    <property type="entry name" value="Zinc finger protein 33A"/>
    <property type="match status" value="1"/>
</dbReference>
<dbReference type="GO" id="GO:0005634">
    <property type="term" value="C:nucleus"/>
    <property type="evidence" value="ECO:0007669"/>
    <property type="project" value="UniProtKB-SubCell"/>
</dbReference>
<organism evidence="11">
    <name type="scientific">Thrips palmi</name>
    <name type="common">Melon thrips</name>
    <dbReference type="NCBI Taxonomy" id="161013"/>
    <lineage>
        <taxon>Eukaryota</taxon>
        <taxon>Metazoa</taxon>
        <taxon>Ecdysozoa</taxon>
        <taxon>Arthropoda</taxon>
        <taxon>Hexapoda</taxon>
        <taxon>Insecta</taxon>
        <taxon>Pterygota</taxon>
        <taxon>Neoptera</taxon>
        <taxon>Paraneoptera</taxon>
        <taxon>Thysanoptera</taxon>
        <taxon>Terebrantia</taxon>
        <taxon>Thripoidea</taxon>
        <taxon>Thripidae</taxon>
        <taxon>Thrips</taxon>
    </lineage>
</organism>
<feature type="domain" description="C2H2-type" evidence="9">
    <location>
        <begin position="1012"/>
        <end position="1039"/>
    </location>
</feature>
<sequence length="1244" mass="139269">MNSIKNCDSNPSENSSCSSNERAKIVFTIRDGSLLVTSKNDVVSKSALTGFQCLPFKNSKSKEEGEGEIYIEIIRDDVEQYEEYPINNISSSYGAFWKGDFESCIDRRTCIECKHVLFTPHQLLHHMQNTHNIQNPNECFVCHKLFSNGSESNNHMKQVHHFERPDVTCEACFKVFDSESDKNIHRTRHSERLNCKWCSEPFPCEYLLNYHLRNCSLRRIDLDCHICGCQFRSSHILQLHSLRHNRNSCELCQYSPLNVADALGEDAAVSLVKHLKNCHTQEEIDSILKKLKIQDEEEETLDKLFMSQIEENLNQLSDSIPQNCADDPQKEQSWEISLDNQQEIISRHAEASLQCTECHKTFGSKEETVKHELTHQTPFSCSVCSLKFSHRRGFKKHMRSHGILVKPSSVRYTCRHCSVNCATLSALHTHLLIHTDEKPHLCEKCGLKFRRPNALKAHDLAVHKSRVLHHCSQCDTKSLSKSSLLRHIQCVHGGVRRFICGLCGNRCLQNQGLRRHLKSEHNLELPPMESLCKKSSMEVHVIPPPQNLSPNNPIAEILKLAIRDEKSKLEALKKLPTSEETPNNESPKLLCSESVIDGQPLNILGDVASKAAPLEQASVIPEFLQPKSQEATKFLCAECQHCSDSLNDLSLHLTRCQQGRTVFAEQDSNEVLVAKPPVVYALASSLAKHSNEVSSGIPYQLCFVPPINVGSSTLGPVSVCNNSSEQTVVPSINVSTSVSLPQASRNLLATSISSTSLSDISKNNVDNNMESTENLVPVTEFNGGSRLPIDIMSLNVLDTSNTSQLEFLDASNFIFQEDFLIREETCKIYDLNEPSASFTTSNAVSLNDGRVESLKEQSSPYNCPKTMLLGADGMKVSQLLSSGLEVVSPNLPDNPKALNDSASCFLESTPPELVSSLPTLPATNCGTVVQPDENQTHCSPENLKIMQICKKAKTDSTNPIDGERNSLKSEIVKSASCTEEKANHVCPECGKQLSSASTFKRHLEIHFGGKPHICSYCDKCFRYKHNLTVHIRSHTGVRPFDCPTCKRKFRYLSELNEHRLSHSGSKSFSCPECGQQFARQRDLRRHSLSHRQSEKPTCDICQKIFSRVDYLRRHIKAHKSSAIMDGEESSSLKTARNQVMKKSGTQDKIQAEVSHSLKNIPSGSIKSVPESYKSRKANSTLVVKDCTSDDLISLAYQAAEDGVEFMFVEEVNACAYEQDIEVTSSEVEGNFMYVQSIDPNEVKI</sequence>